<dbReference type="AlphaFoldDB" id="A0A2U1V4L1"/>
<evidence type="ECO:0000313" key="2">
    <source>
        <dbReference type="EMBL" id="PWC28857.1"/>
    </source>
</evidence>
<protein>
    <submittedName>
        <fullName evidence="2">Uncharacterized protein</fullName>
    </submittedName>
</protein>
<dbReference type="Proteomes" id="UP000245048">
    <property type="component" value="Unassembled WGS sequence"/>
</dbReference>
<accession>A0A2U1V4L1</accession>
<organism evidence="2 3">
    <name type="scientific">Teichococcus aestuarii</name>
    <dbReference type="NCBI Taxonomy" id="568898"/>
    <lineage>
        <taxon>Bacteria</taxon>
        <taxon>Pseudomonadati</taxon>
        <taxon>Pseudomonadota</taxon>
        <taxon>Alphaproteobacteria</taxon>
        <taxon>Acetobacterales</taxon>
        <taxon>Roseomonadaceae</taxon>
        <taxon>Roseomonas</taxon>
    </lineage>
</organism>
<name>A0A2U1V4L1_9PROT</name>
<evidence type="ECO:0000256" key="1">
    <source>
        <dbReference type="SAM" id="SignalP"/>
    </source>
</evidence>
<sequence>MTHRPAAPPALLLALFLAPLLALAPCTAPVLARDPTGAERARLEAALRAEGYQDWGRVGLEDGVWTVEGAVAGDGTRRDLRLTPDALRSIATDPENRPAGAEERAEIGAALRHLGYTDFGRVALEDGLWRVARARASDGQDYTLTLEQDSLRILHREDAD</sequence>
<comment type="caution">
    <text evidence="2">The sequence shown here is derived from an EMBL/GenBank/DDBJ whole genome shotgun (WGS) entry which is preliminary data.</text>
</comment>
<feature type="signal peptide" evidence="1">
    <location>
        <begin position="1"/>
        <end position="24"/>
    </location>
</feature>
<reference evidence="3" key="1">
    <citation type="submission" date="2017-10" db="EMBL/GenBank/DDBJ databases">
        <authorList>
            <person name="Toshchakov S.V."/>
            <person name="Goeva M.A."/>
        </authorList>
    </citation>
    <scope>NUCLEOTIDE SEQUENCE [LARGE SCALE GENOMIC DNA]</scope>
    <source>
        <strain evidence="3">JR1/69-1-13</strain>
    </source>
</reference>
<dbReference type="RefSeq" id="WP_109516782.1">
    <property type="nucleotide sequence ID" value="NZ_PDOA01000005.1"/>
</dbReference>
<feature type="chain" id="PRO_5015408899" evidence="1">
    <location>
        <begin position="25"/>
        <end position="160"/>
    </location>
</feature>
<dbReference type="EMBL" id="PDOA01000005">
    <property type="protein sequence ID" value="PWC28857.1"/>
    <property type="molecule type" value="Genomic_DNA"/>
</dbReference>
<proteinExistence type="predicted"/>
<keyword evidence="1" id="KW-0732">Signal</keyword>
<evidence type="ECO:0000313" key="3">
    <source>
        <dbReference type="Proteomes" id="UP000245048"/>
    </source>
</evidence>
<keyword evidence="3" id="KW-1185">Reference proteome</keyword>
<dbReference type="OrthoDB" id="7933638at2"/>
<gene>
    <name evidence="2" type="ORF">CR165_09640</name>
</gene>